<evidence type="ECO:0000313" key="1">
    <source>
        <dbReference type="EMBL" id="CAD2175758.1"/>
    </source>
</evidence>
<sequence>MRYLNINLFQLKINGKKLIVLGTVAKNNCINTNNPSGICIKGNGFGNIINDENIKYILCLEGKGYDSDVFVYAENSFTKPENCLNYSLYYFEIKCKFEVKKIRRRATKRPIYDYKMMIIGLRNRRTHDFIEFSANSAKISNDDNESSKLSSFIWNNNDFFGCGLIYPPTNMSNKFSYVSLHKMENKLGNTDSYKPYVFLNCCSVEANFGNDLETKPFEYDISKHLILKEFY</sequence>
<reference evidence="1 2" key="1">
    <citation type="submission" date="2020-08" db="EMBL/GenBank/DDBJ databases">
        <authorList>
            <person name="Koutsovoulos G."/>
            <person name="Danchin GJ E."/>
        </authorList>
    </citation>
    <scope>NUCLEOTIDE SEQUENCE [LARGE SCALE GENOMIC DNA]</scope>
</reference>
<accession>A0A6V7VMW0</accession>
<dbReference type="EMBL" id="CAJEWN010000260">
    <property type="protein sequence ID" value="CAD2175758.1"/>
    <property type="molecule type" value="Genomic_DNA"/>
</dbReference>
<name>A0A6V7VMW0_MELEN</name>
<dbReference type="InterPro" id="IPR043136">
    <property type="entry name" value="B30.2/SPRY_sf"/>
</dbReference>
<dbReference type="Proteomes" id="UP000580250">
    <property type="component" value="Unassembled WGS sequence"/>
</dbReference>
<protein>
    <submittedName>
        <fullName evidence="1">Uncharacterized protein</fullName>
    </submittedName>
</protein>
<comment type="caution">
    <text evidence="1">The sequence shown here is derived from an EMBL/GenBank/DDBJ whole genome shotgun (WGS) entry which is preliminary data.</text>
</comment>
<gene>
    <name evidence="1" type="ORF">MENT_LOCUS27500</name>
</gene>
<proteinExistence type="predicted"/>
<evidence type="ECO:0000313" key="2">
    <source>
        <dbReference type="Proteomes" id="UP000580250"/>
    </source>
</evidence>
<dbReference type="AlphaFoldDB" id="A0A6V7VMW0"/>
<dbReference type="OrthoDB" id="445357at2759"/>
<dbReference type="Gene3D" id="2.60.120.920">
    <property type="match status" value="1"/>
</dbReference>
<organism evidence="1 2">
    <name type="scientific">Meloidogyne enterolobii</name>
    <name type="common">Root-knot nematode worm</name>
    <name type="synonym">Meloidogyne mayaguensis</name>
    <dbReference type="NCBI Taxonomy" id="390850"/>
    <lineage>
        <taxon>Eukaryota</taxon>
        <taxon>Metazoa</taxon>
        <taxon>Ecdysozoa</taxon>
        <taxon>Nematoda</taxon>
        <taxon>Chromadorea</taxon>
        <taxon>Rhabditida</taxon>
        <taxon>Tylenchina</taxon>
        <taxon>Tylenchomorpha</taxon>
        <taxon>Tylenchoidea</taxon>
        <taxon>Meloidogynidae</taxon>
        <taxon>Meloidogyninae</taxon>
        <taxon>Meloidogyne</taxon>
    </lineage>
</organism>